<dbReference type="EMBL" id="CADEAL010004202">
    <property type="protein sequence ID" value="CAB1454207.1"/>
    <property type="molecule type" value="Genomic_DNA"/>
</dbReference>
<organism evidence="1 2">
    <name type="scientific">Pleuronectes platessa</name>
    <name type="common">European plaice</name>
    <dbReference type="NCBI Taxonomy" id="8262"/>
    <lineage>
        <taxon>Eukaryota</taxon>
        <taxon>Metazoa</taxon>
        <taxon>Chordata</taxon>
        <taxon>Craniata</taxon>
        <taxon>Vertebrata</taxon>
        <taxon>Euteleostomi</taxon>
        <taxon>Actinopterygii</taxon>
        <taxon>Neopterygii</taxon>
        <taxon>Teleostei</taxon>
        <taxon>Neoteleostei</taxon>
        <taxon>Acanthomorphata</taxon>
        <taxon>Carangaria</taxon>
        <taxon>Pleuronectiformes</taxon>
        <taxon>Pleuronectoidei</taxon>
        <taxon>Pleuronectidae</taxon>
        <taxon>Pleuronectes</taxon>
    </lineage>
</organism>
<reference evidence="1" key="1">
    <citation type="submission" date="2020-03" db="EMBL/GenBank/DDBJ databases">
        <authorList>
            <person name="Weist P."/>
        </authorList>
    </citation>
    <scope>NUCLEOTIDE SEQUENCE</scope>
</reference>
<proteinExistence type="predicted"/>
<keyword evidence="2" id="KW-1185">Reference proteome</keyword>
<evidence type="ECO:0000313" key="1">
    <source>
        <dbReference type="EMBL" id="CAB1454207.1"/>
    </source>
</evidence>
<dbReference type="AlphaFoldDB" id="A0A9N7VJU9"/>
<comment type="caution">
    <text evidence="1">The sequence shown here is derived from an EMBL/GenBank/DDBJ whole genome shotgun (WGS) entry which is preliminary data.</text>
</comment>
<sequence length="55" mass="6225">MCSSASWLRWLVVVHKKESLSWHEIPVALEPLIIMSLSAVGERVMDTGMLNINFV</sequence>
<evidence type="ECO:0000313" key="2">
    <source>
        <dbReference type="Proteomes" id="UP001153269"/>
    </source>
</evidence>
<dbReference type="Proteomes" id="UP001153269">
    <property type="component" value="Unassembled WGS sequence"/>
</dbReference>
<name>A0A9N7VJU9_PLEPL</name>
<gene>
    <name evidence="1" type="ORF">PLEPLA_LOCUS41969</name>
</gene>
<protein>
    <submittedName>
        <fullName evidence="1">Uncharacterized protein</fullName>
    </submittedName>
</protein>
<accession>A0A9N7VJU9</accession>
<feature type="non-terminal residue" evidence="1">
    <location>
        <position position="55"/>
    </location>
</feature>